<dbReference type="PRINTS" id="PR00463">
    <property type="entry name" value="EP450I"/>
</dbReference>
<reference evidence="15" key="1">
    <citation type="submission" date="2020-06" db="EMBL/GenBank/DDBJ databases">
        <authorList>
            <person name="Onetto C."/>
        </authorList>
    </citation>
    <scope>NUCLEOTIDE SEQUENCE</scope>
</reference>
<evidence type="ECO:0008006" key="17">
    <source>
        <dbReference type="Google" id="ProtNLM"/>
    </source>
</evidence>
<comment type="subcellular location">
    <subcellularLocation>
        <location evidence="2">Membrane</location>
        <topology evidence="2">Single-pass membrane protein</topology>
    </subcellularLocation>
</comment>
<dbReference type="AlphaFoldDB" id="A0A9N8JVV3"/>
<keyword evidence="4 12" id="KW-0349">Heme</keyword>
<keyword evidence="6 12" id="KW-0479">Metal-binding</keyword>
<evidence type="ECO:0000256" key="8">
    <source>
        <dbReference type="ARBA" id="ARBA00023002"/>
    </source>
</evidence>
<evidence type="ECO:0000256" key="9">
    <source>
        <dbReference type="ARBA" id="ARBA00023004"/>
    </source>
</evidence>
<comment type="cofactor">
    <cofactor evidence="1 12">
        <name>heme</name>
        <dbReference type="ChEBI" id="CHEBI:30413"/>
    </cofactor>
</comment>
<evidence type="ECO:0000256" key="4">
    <source>
        <dbReference type="ARBA" id="ARBA00022617"/>
    </source>
</evidence>
<evidence type="ECO:0000256" key="7">
    <source>
        <dbReference type="ARBA" id="ARBA00022989"/>
    </source>
</evidence>
<dbReference type="EMBL" id="CAIJEN010000015">
    <property type="protein sequence ID" value="CAD0094865.1"/>
    <property type="molecule type" value="Genomic_DNA"/>
</dbReference>
<accession>A0A9N8JVV3</accession>
<comment type="similarity">
    <text evidence="3 13">Belongs to the cytochrome P450 family.</text>
</comment>
<dbReference type="PANTHER" id="PTHR24305:SF210">
    <property type="entry name" value="CYTOCHROME P450 MONOOXYGENASE ASQL-RELATED"/>
    <property type="match status" value="1"/>
</dbReference>
<dbReference type="Pfam" id="PF00067">
    <property type="entry name" value="p450"/>
    <property type="match status" value="1"/>
</dbReference>
<dbReference type="GO" id="GO:0020037">
    <property type="term" value="F:heme binding"/>
    <property type="evidence" value="ECO:0007669"/>
    <property type="project" value="InterPro"/>
</dbReference>
<dbReference type="Proteomes" id="UP000716446">
    <property type="component" value="Unassembled WGS sequence"/>
</dbReference>
<dbReference type="InterPro" id="IPR002401">
    <property type="entry name" value="Cyt_P450_E_grp-I"/>
</dbReference>
<dbReference type="PRINTS" id="PR00385">
    <property type="entry name" value="P450"/>
</dbReference>
<dbReference type="InterPro" id="IPR017972">
    <property type="entry name" value="Cyt_P450_CS"/>
</dbReference>
<keyword evidence="11 14" id="KW-0472">Membrane</keyword>
<dbReference type="GO" id="GO:0005506">
    <property type="term" value="F:iron ion binding"/>
    <property type="evidence" value="ECO:0007669"/>
    <property type="project" value="InterPro"/>
</dbReference>
<dbReference type="GO" id="GO:0009403">
    <property type="term" value="P:toxin biosynthetic process"/>
    <property type="evidence" value="ECO:0007669"/>
    <property type="project" value="UniProtKB-ARBA"/>
</dbReference>
<evidence type="ECO:0000256" key="12">
    <source>
        <dbReference type="PIRSR" id="PIRSR602401-1"/>
    </source>
</evidence>
<evidence type="ECO:0000256" key="5">
    <source>
        <dbReference type="ARBA" id="ARBA00022692"/>
    </source>
</evidence>
<comment type="caution">
    <text evidence="15">The sequence shown here is derived from an EMBL/GenBank/DDBJ whole genome shotgun (WGS) entry which is preliminary data.</text>
</comment>
<name>A0A9N8JVV3_9PEZI</name>
<keyword evidence="7 14" id="KW-1133">Transmembrane helix</keyword>
<dbReference type="InterPro" id="IPR050121">
    <property type="entry name" value="Cytochrome_P450_monoxygenase"/>
</dbReference>
<feature type="transmembrane region" description="Helical" evidence="14">
    <location>
        <begin position="12"/>
        <end position="31"/>
    </location>
</feature>
<evidence type="ECO:0000256" key="3">
    <source>
        <dbReference type="ARBA" id="ARBA00010617"/>
    </source>
</evidence>
<dbReference type="GO" id="GO:0004497">
    <property type="term" value="F:monooxygenase activity"/>
    <property type="evidence" value="ECO:0007669"/>
    <property type="project" value="UniProtKB-KW"/>
</dbReference>
<dbReference type="SUPFAM" id="SSF48264">
    <property type="entry name" value="Cytochrome P450"/>
    <property type="match status" value="1"/>
</dbReference>
<evidence type="ECO:0000256" key="11">
    <source>
        <dbReference type="ARBA" id="ARBA00023136"/>
    </source>
</evidence>
<dbReference type="CDD" id="cd11058">
    <property type="entry name" value="CYP60B-like"/>
    <property type="match status" value="1"/>
</dbReference>
<keyword evidence="9 12" id="KW-0408">Iron</keyword>
<evidence type="ECO:0000256" key="6">
    <source>
        <dbReference type="ARBA" id="ARBA00022723"/>
    </source>
</evidence>
<protein>
    <recommendedName>
        <fullName evidence="17">Cytochrome P450</fullName>
    </recommendedName>
</protein>
<keyword evidence="10 13" id="KW-0503">Monooxygenase</keyword>
<dbReference type="PROSITE" id="PS00086">
    <property type="entry name" value="CYTOCHROME_P450"/>
    <property type="match status" value="1"/>
</dbReference>
<gene>
    <name evidence="15" type="ORF">AWRI4619_LOCUS8521</name>
</gene>
<dbReference type="PANTHER" id="PTHR24305">
    <property type="entry name" value="CYTOCHROME P450"/>
    <property type="match status" value="1"/>
</dbReference>
<dbReference type="InterPro" id="IPR001128">
    <property type="entry name" value="Cyt_P450"/>
</dbReference>
<evidence type="ECO:0000313" key="15">
    <source>
        <dbReference type="EMBL" id="CAD0094865.1"/>
    </source>
</evidence>
<dbReference type="GO" id="GO:0016705">
    <property type="term" value="F:oxidoreductase activity, acting on paired donors, with incorporation or reduction of molecular oxygen"/>
    <property type="evidence" value="ECO:0007669"/>
    <property type="project" value="InterPro"/>
</dbReference>
<keyword evidence="16" id="KW-1185">Reference proteome</keyword>
<evidence type="ECO:0000256" key="10">
    <source>
        <dbReference type="ARBA" id="ARBA00023033"/>
    </source>
</evidence>
<feature type="binding site" description="axial binding residue" evidence="12">
    <location>
        <position position="475"/>
    </location>
    <ligand>
        <name>heme</name>
        <dbReference type="ChEBI" id="CHEBI:30413"/>
    </ligand>
    <ligandPart>
        <name>Fe</name>
        <dbReference type="ChEBI" id="CHEBI:18248"/>
    </ligandPart>
</feature>
<dbReference type="InterPro" id="IPR036396">
    <property type="entry name" value="Cyt_P450_sf"/>
</dbReference>
<evidence type="ECO:0000256" key="2">
    <source>
        <dbReference type="ARBA" id="ARBA00004167"/>
    </source>
</evidence>
<keyword evidence="8 13" id="KW-0560">Oxidoreductase</keyword>
<evidence type="ECO:0000256" key="1">
    <source>
        <dbReference type="ARBA" id="ARBA00001971"/>
    </source>
</evidence>
<evidence type="ECO:0000256" key="14">
    <source>
        <dbReference type="SAM" id="Phobius"/>
    </source>
</evidence>
<sequence>MNLERPSSITPGLAWRILGLSIISVLCSVCYPQCMYANDLQYLAYRIAITVHDVWFGPLSKFPGPKWWAASNLPLICMIWSGQDTETKHRLHSQYGPVVRVSPTEISYIDAAPVSDEGLSGTNAWKEIYGHRLSGKRSFAKDRRLYAIPVNGTTSILSSDDANHARQRRVLSHAFSDKALKEEEPLFKRWASLLVEKLEALSLTDAPVDLVAYFNYTTFDIMADLTFSESLHMLEGSEYSPWVATIFASIKSMTRLRAVRLIPGMATLVNVLLSNAIRKKQVSHFKYSADRVDRRLARTPSNPDLWSFVLKKAGQEDGMSLSEMHSNSAMFMIAGTETTATLLSGLTYHLLRSSTATDRLTRELRSAFVCDADITIEALQQLPYLSACIEEGMRLYPPIPTGLPRQVPQGGARICGEWIPEDVTVSVSQWATYHSESNFYDAASFIPERWLGEDARFEHDNHAAFQPFSVGPRNCIGRNLAYHECRLLLTEVFWNFDMKLVDESRNWADQKVFSFWDKSPLWVKLRRAVR</sequence>
<evidence type="ECO:0000313" key="16">
    <source>
        <dbReference type="Proteomes" id="UP000716446"/>
    </source>
</evidence>
<evidence type="ECO:0000256" key="13">
    <source>
        <dbReference type="RuleBase" id="RU000461"/>
    </source>
</evidence>
<dbReference type="FunFam" id="1.10.630.10:FF:000047">
    <property type="entry name" value="Cytochrome P450 monooxygenase"/>
    <property type="match status" value="1"/>
</dbReference>
<proteinExistence type="inferred from homology"/>
<dbReference type="Gene3D" id="1.10.630.10">
    <property type="entry name" value="Cytochrome P450"/>
    <property type="match status" value="1"/>
</dbReference>
<keyword evidence="5 14" id="KW-0812">Transmembrane</keyword>
<dbReference type="GO" id="GO:0016020">
    <property type="term" value="C:membrane"/>
    <property type="evidence" value="ECO:0007669"/>
    <property type="project" value="UniProtKB-SubCell"/>
</dbReference>
<organism evidence="15 16">
    <name type="scientific">Aureobasidium vineae</name>
    <dbReference type="NCBI Taxonomy" id="2773715"/>
    <lineage>
        <taxon>Eukaryota</taxon>
        <taxon>Fungi</taxon>
        <taxon>Dikarya</taxon>
        <taxon>Ascomycota</taxon>
        <taxon>Pezizomycotina</taxon>
        <taxon>Dothideomycetes</taxon>
        <taxon>Dothideomycetidae</taxon>
        <taxon>Dothideales</taxon>
        <taxon>Saccotheciaceae</taxon>
        <taxon>Aureobasidium</taxon>
    </lineage>
</organism>